<keyword evidence="2" id="KW-0723">Serine/threonine-protein kinase</keyword>
<dbReference type="SMART" id="SM00220">
    <property type="entry name" value="S_TKc"/>
    <property type="match status" value="1"/>
</dbReference>
<dbReference type="PANTHER" id="PTHR43289">
    <property type="entry name" value="MITOGEN-ACTIVATED PROTEIN KINASE KINASE KINASE 20-RELATED"/>
    <property type="match status" value="1"/>
</dbReference>
<evidence type="ECO:0000256" key="2">
    <source>
        <dbReference type="ARBA" id="ARBA00022527"/>
    </source>
</evidence>
<evidence type="ECO:0000256" key="4">
    <source>
        <dbReference type="ARBA" id="ARBA00022741"/>
    </source>
</evidence>
<evidence type="ECO:0000313" key="8">
    <source>
        <dbReference type="EMBL" id="QPL06581.1"/>
    </source>
</evidence>
<dbReference type="InterPro" id="IPR011009">
    <property type="entry name" value="Kinase-like_dom_sf"/>
</dbReference>
<proteinExistence type="predicted"/>
<protein>
    <recommendedName>
        <fullName evidence="1">non-specific serine/threonine protein kinase</fullName>
        <ecNumber evidence="1">2.7.11.1</ecNumber>
    </recommendedName>
</protein>
<keyword evidence="9" id="KW-1185">Reference proteome</keyword>
<dbReference type="PANTHER" id="PTHR43289:SF6">
    <property type="entry name" value="SERINE_THREONINE-PROTEIN KINASE NEKL-3"/>
    <property type="match status" value="1"/>
</dbReference>
<reference evidence="8 9" key="1">
    <citation type="submission" date="2020-11" db="EMBL/GenBank/DDBJ databases">
        <title>Actinomyces sp. ZJ750.</title>
        <authorList>
            <person name="Zhou J."/>
        </authorList>
    </citation>
    <scope>NUCLEOTIDE SEQUENCE [LARGE SCALE GENOMIC DNA]</scope>
    <source>
        <strain evidence="8 9">ZJ750</strain>
    </source>
</reference>
<dbReference type="KEGG" id="arep:ID810_05715"/>
<organism evidence="8 9">
    <name type="scientific">Actinomyces respiraculi</name>
    <dbReference type="NCBI Taxonomy" id="2744574"/>
    <lineage>
        <taxon>Bacteria</taxon>
        <taxon>Bacillati</taxon>
        <taxon>Actinomycetota</taxon>
        <taxon>Actinomycetes</taxon>
        <taxon>Actinomycetales</taxon>
        <taxon>Actinomycetaceae</taxon>
        <taxon>Actinomyces</taxon>
    </lineage>
</organism>
<dbReference type="InterPro" id="IPR000719">
    <property type="entry name" value="Prot_kinase_dom"/>
</dbReference>
<dbReference type="GO" id="GO:0005524">
    <property type="term" value="F:ATP binding"/>
    <property type="evidence" value="ECO:0007669"/>
    <property type="project" value="UniProtKB-KW"/>
</dbReference>
<dbReference type="PROSITE" id="PS50011">
    <property type="entry name" value="PROTEIN_KINASE_DOM"/>
    <property type="match status" value="1"/>
</dbReference>
<dbReference type="Gene3D" id="1.10.510.10">
    <property type="entry name" value="Transferase(Phosphotransferase) domain 1"/>
    <property type="match status" value="1"/>
</dbReference>
<keyword evidence="6" id="KW-0067">ATP-binding</keyword>
<sequence>MVLRVVNLPPGRVGTRLLARLADLRELRHPALAAVREVIALPGDRAAVTSELIEGADLAVVLGARGSLTRSEGARVLQDVGSALACLHGAGLAHGDLSASNVMVSTGGGAVLIDLVSELTQSGTPPWAAPERESGGPATPASDVYSLGMLLRSCAEGGALLGQALERVLGDVLVTDPEARPRARTLAARAPEIARPGVIELPDGARLAAGALRAAAATPTRTLTSRSAHQRARVGRAGRPAALSRRVAARMLAAVLLLAVGLAGAWALHVTAAREGPVSGPQASVAEAVGADELTRIVVGLVRARDEAIEAGDAQALAATSVQGSSAAQADAAILAALQASGEHVEGLETRVSDIVSVDAQDLPDGAVAVALIRTQSASVRVGADGNRRTVPAQQPQRVVLVLLPDPWRVLEVRQAG</sequence>
<dbReference type="Proteomes" id="UP000594637">
    <property type="component" value="Chromosome"/>
</dbReference>
<keyword evidence="5 8" id="KW-0418">Kinase</keyword>
<evidence type="ECO:0000256" key="3">
    <source>
        <dbReference type="ARBA" id="ARBA00022679"/>
    </source>
</evidence>
<accession>A0A7T0LN84</accession>
<dbReference type="SUPFAM" id="SSF56112">
    <property type="entry name" value="Protein kinase-like (PK-like)"/>
    <property type="match status" value="1"/>
</dbReference>
<evidence type="ECO:0000256" key="5">
    <source>
        <dbReference type="ARBA" id="ARBA00022777"/>
    </source>
</evidence>
<keyword evidence="3" id="KW-0808">Transferase</keyword>
<evidence type="ECO:0000259" key="7">
    <source>
        <dbReference type="PROSITE" id="PS50011"/>
    </source>
</evidence>
<evidence type="ECO:0000256" key="6">
    <source>
        <dbReference type="ARBA" id="ARBA00022840"/>
    </source>
</evidence>
<feature type="domain" description="Protein kinase" evidence="7">
    <location>
        <begin position="1"/>
        <end position="193"/>
    </location>
</feature>
<dbReference type="EC" id="2.7.11.1" evidence="1"/>
<dbReference type="GO" id="GO:0004674">
    <property type="term" value="F:protein serine/threonine kinase activity"/>
    <property type="evidence" value="ECO:0007669"/>
    <property type="project" value="UniProtKB-KW"/>
</dbReference>
<dbReference type="AlphaFoldDB" id="A0A7T0LN84"/>
<gene>
    <name evidence="8" type="ORF">ID810_05715</name>
</gene>
<dbReference type="EMBL" id="CP063989">
    <property type="protein sequence ID" value="QPL06581.1"/>
    <property type="molecule type" value="Genomic_DNA"/>
</dbReference>
<evidence type="ECO:0000256" key="1">
    <source>
        <dbReference type="ARBA" id="ARBA00012513"/>
    </source>
</evidence>
<name>A0A7T0LN84_9ACTO</name>
<keyword evidence="4" id="KW-0547">Nucleotide-binding</keyword>
<evidence type="ECO:0000313" key="9">
    <source>
        <dbReference type="Proteomes" id="UP000594637"/>
    </source>
</evidence>
<dbReference type="Pfam" id="PF00069">
    <property type="entry name" value="Pkinase"/>
    <property type="match status" value="1"/>
</dbReference>